<keyword evidence="4 7" id="KW-0812">Transmembrane</keyword>
<evidence type="ECO:0000256" key="3">
    <source>
        <dbReference type="ARBA" id="ARBA00022475"/>
    </source>
</evidence>
<dbReference type="AlphaFoldDB" id="A0A1I2CZ07"/>
<dbReference type="SUPFAM" id="SSF103473">
    <property type="entry name" value="MFS general substrate transporter"/>
    <property type="match status" value="1"/>
</dbReference>
<keyword evidence="2" id="KW-0813">Transport</keyword>
<dbReference type="CDD" id="cd17324">
    <property type="entry name" value="MFS_NepI_like"/>
    <property type="match status" value="1"/>
</dbReference>
<feature type="transmembrane region" description="Helical" evidence="7">
    <location>
        <begin position="288"/>
        <end position="307"/>
    </location>
</feature>
<keyword evidence="6 7" id="KW-0472">Membrane</keyword>
<dbReference type="InterPro" id="IPR020846">
    <property type="entry name" value="MFS_dom"/>
</dbReference>
<feature type="transmembrane region" description="Helical" evidence="7">
    <location>
        <begin position="354"/>
        <end position="375"/>
    </location>
</feature>
<keyword evidence="10" id="KW-1185">Reference proteome</keyword>
<evidence type="ECO:0000256" key="4">
    <source>
        <dbReference type="ARBA" id="ARBA00022692"/>
    </source>
</evidence>
<dbReference type="InterPro" id="IPR001958">
    <property type="entry name" value="Tet-R_TetA/multi-R_MdtG-like"/>
</dbReference>
<feature type="transmembrane region" description="Helical" evidence="7">
    <location>
        <begin position="201"/>
        <end position="219"/>
    </location>
</feature>
<feature type="transmembrane region" description="Helical" evidence="7">
    <location>
        <begin position="70"/>
        <end position="87"/>
    </location>
</feature>
<evidence type="ECO:0000256" key="1">
    <source>
        <dbReference type="ARBA" id="ARBA00004651"/>
    </source>
</evidence>
<dbReference type="GO" id="GO:0005886">
    <property type="term" value="C:plasma membrane"/>
    <property type="evidence" value="ECO:0007669"/>
    <property type="project" value="UniProtKB-SubCell"/>
</dbReference>
<proteinExistence type="predicted"/>
<gene>
    <name evidence="9" type="ORF">SAMN05192532_103293</name>
</gene>
<accession>A0A1I2CZ07</accession>
<organism evidence="9 10">
    <name type="scientific">Alteribacillus iranensis</name>
    <dbReference type="NCBI Taxonomy" id="930128"/>
    <lineage>
        <taxon>Bacteria</taxon>
        <taxon>Bacillati</taxon>
        <taxon>Bacillota</taxon>
        <taxon>Bacilli</taxon>
        <taxon>Bacillales</taxon>
        <taxon>Bacillaceae</taxon>
        <taxon>Alteribacillus</taxon>
    </lineage>
</organism>
<feature type="domain" description="Major facilitator superfamily (MFS) profile" evidence="8">
    <location>
        <begin position="4"/>
        <end position="379"/>
    </location>
</feature>
<dbReference type="InterPro" id="IPR036259">
    <property type="entry name" value="MFS_trans_sf"/>
</dbReference>
<dbReference type="PROSITE" id="PS50850">
    <property type="entry name" value="MFS"/>
    <property type="match status" value="1"/>
</dbReference>
<dbReference type="PRINTS" id="PR01035">
    <property type="entry name" value="TCRTETA"/>
</dbReference>
<evidence type="ECO:0000313" key="10">
    <source>
        <dbReference type="Proteomes" id="UP000199516"/>
    </source>
</evidence>
<comment type="subcellular location">
    <subcellularLocation>
        <location evidence="1">Cell membrane</location>
        <topology evidence="1">Multi-pass membrane protein</topology>
    </subcellularLocation>
</comment>
<keyword evidence="3" id="KW-1003">Cell membrane</keyword>
<evidence type="ECO:0000256" key="6">
    <source>
        <dbReference type="ARBA" id="ARBA00023136"/>
    </source>
</evidence>
<dbReference type="EMBL" id="FONT01000003">
    <property type="protein sequence ID" value="SFE73462.1"/>
    <property type="molecule type" value="Genomic_DNA"/>
</dbReference>
<protein>
    <submittedName>
        <fullName evidence="9">MFS transporter, DHA1 family, purine base/nucleoside efflux pump</fullName>
    </submittedName>
</protein>
<feature type="transmembrane region" description="Helical" evidence="7">
    <location>
        <begin position="128"/>
        <end position="154"/>
    </location>
</feature>
<reference evidence="9 10" key="1">
    <citation type="submission" date="2016-10" db="EMBL/GenBank/DDBJ databases">
        <authorList>
            <person name="de Groot N.N."/>
        </authorList>
    </citation>
    <scope>NUCLEOTIDE SEQUENCE [LARGE SCALE GENOMIC DNA]</scope>
    <source>
        <strain evidence="9 10">DSM 23995</strain>
    </source>
</reference>
<feature type="transmembrane region" description="Helical" evidence="7">
    <location>
        <begin position="239"/>
        <end position="259"/>
    </location>
</feature>
<evidence type="ECO:0000256" key="2">
    <source>
        <dbReference type="ARBA" id="ARBA00022448"/>
    </source>
</evidence>
<dbReference type="RefSeq" id="WP_091660587.1">
    <property type="nucleotide sequence ID" value="NZ_FONT01000003.1"/>
</dbReference>
<evidence type="ECO:0000259" key="8">
    <source>
        <dbReference type="PROSITE" id="PS50850"/>
    </source>
</evidence>
<dbReference type="Gene3D" id="1.20.1250.20">
    <property type="entry name" value="MFS general substrate transporter like domains"/>
    <property type="match status" value="2"/>
</dbReference>
<dbReference type="InterPro" id="IPR050189">
    <property type="entry name" value="MFS_Efflux_Transporters"/>
</dbReference>
<evidence type="ECO:0000313" key="9">
    <source>
        <dbReference type="EMBL" id="SFE73462.1"/>
    </source>
</evidence>
<sequence>MDKRVYLLMLVSFVAGLAELIIVGLLDLIAADLHVSIRQAGLLITAFSVTFAISAPILLFVTSKMERKRLTLISLGVFLVGNVAAAFSPSFSLLMLARILSAASGSLLVVLSITIASNISTKPYRGRAIGLIYIGISGSLVLGVPIGLMIGNYFGWQAPFLAISALSAIIAIGIFFLMQPIEVQPSPGLKKQWQSLKNRKLLSAHVTTLLFLAGHYHLYGYLSPYLKQVMGFSEGWVTIVYWLFGFAAVTGGAIGGGLSDRLGYRTTLYVVIILFSSSMFILPYTTAWIPLFFLLVVIWGAMSWALSPPMQSYLVESASETSDVQQSLNNSALHLGIALGSFSGGFVVENSSIALTPTVGAVFVLLSFGTAYYSLTKRRQHSVRPEVE</sequence>
<feature type="transmembrane region" description="Helical" evidence="7">
    <location>
        <begin position="42"/>
        <end position="61"/>
    </location>
</feature>
<feature type="transmembrane region" description="Helical" evidence="7">
    <location>
        <begin position="7"/>
        <end position="30"/>
    </location>
</feature>
<dbReference type="Proteomes" id="UP000199516">
    <property type="component" value="Unassembled WGS sequence"/>
</dbReference>
<evidence type="ECO:0000256" key="7">
    <source>
        <dbReference type="SAM" id="Phobius"/>
    </source>
</evidence>
<dbReference type="PANTHER" id="PTHR43124:SF10">
    <property type="entry name" value="PURINE EFFLUX PUMP PBUE"/>
    <property type="match status" value="1"/>
</dbReference>
<feature type="transmembrane region" description="Helical" evidence="7">
    <location>
        <begin position="93"/>
        <end position="116"/>
    </location>
</feature>
<feature type="transmembrane region" description="Helical" evidence="7">
    <location>
        <begin position="160"/>
        <end position="181"/>
    </location>
</feature>
<dbReference type="OrthoDB" id="2727100at2"/>
<dbReference type="PANTHER" id="PTHR43124">
    <property type="entry name" value="PURINE EFFLUX PUMP PBUE"/>
    <property type="match status" value="1"/>
</dbReference>
<dbReference type="GO" id="GO:0022857">
    <property type="term" value="F:transmembrane transporter activity"/>
    <property type="evidence" value="ECO:0007669"/>
    <property type="project" value="InterPro"/>
</dbReference>
<evidence type="ECO:0000256" key="5">
    <source>
        <dbReference type="ARBA" id="ARBA00022989"/>
    </source>
</evidence>
<keyword evidence="5 7" id="KW-1133">Transmembrane helix</keyword>
<dbReference type="STRING" id="930128.SAMN05192532_103293"/>
<dbReference type="InterPro" id="IPR011701">
    <property type="entry name" value="MFS"/>
</dbReference>
<name>A0A1I2CZ07_9BACI</name>
<dbReference type="Pfam" id="PF07690">
    <property type="entry name" value="MFS_1"/>
    <property type="match status" value="1"/>
</dbReference>